<keyword evidence="3" id="KW-1185">Reference proteome</keyword>
<accession>A0A5A9P4Q9</accession>
<dbReference type="Proteomes" id="UP000324632">
    <property type="component" value="Chromosome 10"/>
</dbReference>
<dbReference type="EMBL" id="SOYY01000010">
    <property type="protein sequence ID" value="KAA0715677.1"/>
    <property type="molecule type" value="Genomic_DNA"/>
</dbReference>
<feature type="region of interest" description="Disordered" evidence="1">
    <location>
        <begin position="1"/>
        <end position="21"/>
    </location>
</feature>
<gene>
    <name evidence="2" type="ORF">E1301_Tti008516</name>
</gene>
<evidence type="ECO:0000313" key="3">
    <source>
        <dbReference type="Proteomes" id="UP000324632"/>
    </source>
</evidence>
<organism evidence="2 3">
    <name type="scientific">Triplophysa tibetana</name>
    <dbReference type="NCBI Taxonomy" id="1572043"/>
    <lineage>
        <taxon>Eukaryota</taxon>
        <taxon>Metazoa</taxon>
        <taxon>Chordata</taxon>
        <taxon>Craniata</taxon>
        <taxon>Vertebrata</taxon>
        <taxon>Euteleostomi</taxon>
        <taxon>Actinopterygii</taxon>
        <taxon>Neopterygii</taxon>
        <taxon>Teleostei</taxon>
        <taxon>Ostariophysi</taxon>
        <taxon>Cypriniformes</taxon>
        <taxon>Nemacheilidae</taxon>
        <taxon>Triplophysa</taxon>
    </lineage>
</organism>
<protein>
    <submittedName>
        <fullName evidence="2">Uncharacterized protein</fullName>
    </submittedName>
</protein>
<feature type="region of interest" description="Disordered" evidence="1">
    <location>
        <begin position="113"/>
        <end position="206"/>
    </location>
</feature>
<reference evidence="2 3" key="1">
    <citation type="journal article" date="2019" name="Mol. Ecol. Resour.">
        <title>Chromosome-level genome assembly of Triplophysa tibetana, a fish adapted to the harsh high-altitude environment of the Tibetan Plateau.</title>
        <authorList>
            <person name="Yang X."/>
            <person name="Liu H."/>
            <person name="Ma Z."/>
            <person name="Zou Y."/>
            <person name="Zou M."/>
            <person name="Mao Y."/>
            <person name="Li X."/>
            <person name="Wang H."/>
            <person name="Chen T."/>
            <person name="Wang W."/>
            <person name="Yang R."/>
        </authorList>
    </citation>
    <scope>NUCLEOTIDE SEQUENCE [LARGE SCALE GENOMIC DNA]</scope>
    <source>
        <strain evidence="2">TTIB1903HZAU</strain>
        <tissue evidence="2">Muscle</tissue>
    </source>
</reference>
<sequence length="310" mass="33452">MEVQVPAAHSGLDLSTSPPPNRCPTIVSGSNELAFRADTRTANRDLLRLNPYLHRIPPPSPAAVRHTVAVPETHTAPPMNRHPSLCHDAHPSRHLNAQISSCCGSSTRCMLKGNSTENSEPSKSLESSKSSELSSEPPKSCSEPSKSPEQSESSKSSECLPKSLPSLQSYPKSLLSHRSRPKSLSSHQSPTKCLSSLESPLSLPKPPELTTVAAIIDSPSTIIPDFPRPTATAKLAFADLVWPSGQPVPPCRLSLNSTALALFPFIGHKHTFNDATDRRGRERGQKQCEIWKAGPSGHTGWVLVVPNRSE</sequence>
<evidence type="ECO:0000256" key="1">
    <source>
        <dbReference type="SAM" id="MobiDB-lite"/>
    </source>
</evidence>
<feature type="compositionally biased region" description="Low complexity" evidence="1">
    <location>
        <begin position="119"/>
        <end position="167"/>
    </location>
</feature>
<comment type="caution">
    <text evidence="2">The sequence shown here is derived from an EMBL/GenBank/DDBJ whole genome shotgun (WGS) entry which is preliminary data.</text>
</comment>
<feature type="compositionally biased region" description="Polar residues" evidence="1">
    <location>
        <begin position="182"/>
        <end position="193"/>
    </location>
</feature>
<evidence type="ECO:0000313" key="2">
    <source>
        <dbReference type="EMBL" id="KAA0715677.1"/>
    </source>
</evidence>
<dbReference type="AlphaFoldDB" id="A0A5A9P4Q9"/>
<proteinExistence type="predicted"/>
<name>A0A5A9P4Q9_9TELE</name>